<feature type="binding site" evidence="10">
    <location>
        <position position="48"/>
    </location>
    <ligand>
        <name>ATP</name>
        <dbReference type="ChEBI" id="CHEBI:30616"/>
    </ligand>
</feature>
<reference evidence="15" key="1">
    <citation type="submission" date="2019-12" db="EMBL/GenBank/DDBJ databases">
        <authorList>
            <person name="Scholes J."/>
        </authorList>
    </citation>
    <scope>NUCLEOTIDE SEQUENCE</scope>
</reference>
<evidence type="ECO:0000259" key="13">
    <source>
        <dbReference type="PROSITE" id="PS50011"/>
    </source>
</evidence>
<dbReference type="InterPro" id="IPR011009">
    <property type="entry name" value="Kinase-like_dom_sf"/>
</dbReference>
<evidence type="ECO:0000256" key="1">
    <source>
        <dbReference type="ARBA" id="ARBA00009903"/>
    </source>
</evidence>
<dbReference type="GO" id="GO:0004674">
    <property type="term" value="F:protein serine/threonine kinase activity"/>
    <property type="evidence" value="ECO:0007669"/>
    <property type="project" value="UniProtKB-KW"/>
</dbReference>
<evidence type="ECO:0000256" key="4">
    <source>
        <dbReference type="ARBA" id="ARBA00022679"/>
    </source>
</evidence>
<dbReference type="PANTHER" id="PTHR45637">
    <property type="entry name" value="FLIPPASE KINASE 1-RELATED"/>
    <property type="match status" value="1"/>
</dbReference>
<evidence type="ECO:0000259" key="14">
    <source>
        <dbReference type="PROSITE" id="PS51285"/>
    </source>
</evidence>
<comment type="caution">
    <text evidence="15">The sequence shown here is derived from an EMBL/GenBank/DDBJ whole genome shotgun (WGS) entry which is preliminary data.</text>
</comment>
<keyword evidence="5 10" id="KW-0547">Nucleotide-binding</keyword>
<dbReference type="FunFam" id="1.10.510.10:FF:000312">
    <property type="entry name" value="Serine/threonine-protein kinase OXI1"/>
    <property type="match status" value="1"/>
</dbReference>
<keyword evidence="6 15" id="KW-0418">Kinase</keyword>
<dbReference type="EC" id="2.7.11.1" evidence="2"/>
<dbReference type="EMBL" id="CACSLK010027840">
    <property type="protein sequence ID" value="CAA0833458.1"/>
    <property type="molecule type" value="Genomic_DNA"/>
</dbReference>
<feature type="region of interest" description="Disordered" evidence="12">
    <location>
        <begin position="201"/>
        <end position="248"/>
    </location>
</feature>
<organism evidence="15 16">
    <name type="scientific">Striga hermonthica</name>
    <name type="common">Purple witchweed</name>
    <name type="synonym">Buchnera hermonthica</name>
    <dbReference type="NCBI Taxonomy" id="68872"/>
    <lineage>
        <taxon>Eukaryota</taxon>
        <taxon>Viridiplantae</taxon>
        <taxon>Streptophyta</taxon>
        <taxon>Embryophyta</taxon>
        <taxon>Tracheophyta</taxon>
        <taxon>Spermatophyta</taxon>
        <taxon>Magnoliopsida</taxon>
        <taxon>eudicotyledons</taxon>
        <taxon>Gunneridae</taxon>
        <taxon>Pentapetalae</taxon>
        <taxon>asterids</taxon>
        <taxon>lamiids</taxon>
        <taxon>Lamiales</taxon>
        <taxon>Orobanchaceae</taxon>
        <taxon>Buchnereae</taxon>
        <taxon>Striga</taxon>
    </lineage>
</organism>
<feature type="domain" description="Protein kinase" evidence="13">
    <location>
        <begin position="17"/>
        <end position="348"/>
    </location>
</feature>
<dbReference type="SUPFAM" id="SSF56112">
    <property type="entry name" value="Protein kinase-like (PK-like)"/>
    <property type="match status" value="1"/>
</dbReference>
<sequence length="412" mass="45971">MDAHDYIPPPEFDVGSLRAAKVLGRGATGIVFLARDTSSPHHPPFALKVVDESVAHPHAARRARHEISVLRRLSSGADGGAGHPFLPLLLGSSEGGGLICWATPFCPGGDLNDLRHRQHDRAFSPAVIRFYLAEIVCALEHLHRRGIVYRDLKPENVLVQRSGHVTLTDFDLSRDLHVPTPKPEIPVDENPVRRPPATRNFTRLIFPGRGNHAQQNKNKKGTKKPKSARVSPVSRRPNPGDLPTNERSNSFVGTVEYVAPEVIRGDGYEFAVDWWALGVLCYEMLYGATPFKGRNRKETFQKILLAEPAFMGKPDALTDLIKGLLEKDPTRRLGYGRGACEVKEHEFFRGLRWDLLMEVSRPPFLPSAGDEADTAEWGTDVTEYFQKLRQPPSPSRSPSIDECRNNFSLTEF</sequence>
<accession>A0A9N7NQH3</accession>
<evidence type="ECO:0000313" key="15">
    <source>
        <dbReference type="EMBL" id="CAA0833458.1"/>
    </source>
</evidence>
<comment type="similarity">
    <text evidence="1">Belongs to the protein kinase superfamily. AGC Ser/Thr protein kinase family.</text>
</comment>
<dbReference type="InterPro" id="IPR000961">
    <property type="entry name" value="AGC-kinase_C"/>
</dbReference>
<evidence type="ECO:0000256" key="8">
    <source>
        <dbReference type="ARBA" id="ARBA00047899"/>
    </source>
</evidence>
<dbReference type="GO" id="GO:0005524">
    <property type="term" value="F:ATP binding"/>
    <property type="evidence" value="ECO:0007669"/>
    <property type="project" value="UniProtKB-UniRule"/>
</dbReference>
<evidence type="ECO:0000313" key="16">
    <source>
        <dbReference type="Proteomes" id="UP001153555"/>
    </source>
</evidence>
<proteinExistence type="inferred from homology"/>
<keyword evidence="4" id="KW-0808">Transferase</keyword>
<evidence type="ECO:0000256" key="10">
    <source>
        <dbReference type="PROSITE-ProRule" id="PRU10141"/>
    </source>
</evidence>
<comment type="catalytic activity">
    <reaction evidence="8">
        <text>L-threonyl-[protein] + ATP = O-phospho-L-threonyl-[protein] + ADP + H(+)</text>
        <dbReference type="Rhea" id="RHEA:46608"/>
        <dbReference type="Rhea" id="RHEA-COMP:11060"/>
        <dbReference type="Rhea" id="RHEA-COMP:11605"/>
        <dbReference type="ChEBI" id="CHEBI:15378"/>
        <dbReference type="ChEBI" id="CHEBI:30013"/>
        <dbReference type="ChEBI" id="CHEBI:30616"/>
        <dbReference type="ChEBI" id="CHEBI:61977"/>
        <dbReference type="ChEBI" id="CHEBI:456216"/>
        <dbReference type="EC" id="2.7.11.1"/>
    </reaction>
</comment>
<dbReference type="PROSITE" id="PS51285">
    <property type="entry name" value="AGC_KINASE_CTER"/>
    <property type="match status" value="1"/>
</dbReference>
<name>A0A9N7NQH3_STRHE</name>
<dbReference type="AlphaFoldDB" id="A0A9N7NQH3"/>
<dbReference type="InterPro" id="IPR017441">
    <property type="entry name" value="Protein_kinase_ATP_BS"/>
</dbReference>
<dbReference type="OrthoDB" id="432483at2759"/>
<comment type="catalytic activity">
    <reaction evidence="9">
        <text>L-seryl-[protein] + ATP = O-phospho-L-seryl-[protein] + ADP + H(+)</text>
        <dbReference type="Rhea" id="RHEA:17989"/>
        <dbReference type="Rhea" id="RHEA-COMP:9863"/>
        <dbReference type="Rhea" id="RHEA-COMP:11604"/>
        <dbReference type="ChEBI" id="CHEBI:15378"/>
        <dbReference type="ChEBI" id="CHEBI:29999"/>
        <dbReference type="ChEBI" id="CHEBI:30616"/>
        <dbReference type="ChEBI" id="CHEBI:83421"/>
        <dbReference type="ChEBI" id="CHEBI:456216"/>
        <dbReference type="EC" id="2.7.11.1"/>
    </reaction>
</comment>
<dbReference type="FunFam" id="1.10.510.10:FF:000294">
    <property type="entry name" value="Serine/threonine-protein kinase OXI1"/>
    <property type="match status" value="1"/>
</dbReference>
<keyword evidence="16" id="KW-1185">Reference proteome</keyword>
<evidence type="ECO:0000256" key="3">
    <source>
        <dbReference type="ARBA" id="ARBA00022527"/>
    </source>
</evidence>
<evidence type="ECO:0000256" key="11">
    <source>
        <dbReference type="RuleBase" id="RU000304"/>
    </source>
</evidence>
<evidence type="ECO:0000256" key="7">
    <source>
        <dbReference type="ARBA" id="ARBA00022840"/>
    </source>
</evidence>
<keyword evidence="7 10" id="KW-0067">ATP-binding</keyword>
<protein>
    <recommendedName>
        <fullName evidence="2">non-specific serine/threonine protein kinase</fullName>
        <ecNumber evidence="2">2.7.11.1</ecNumber>
    </recommendedName>
</protein>
<evidence type="ECO:0000256" key="12">
    <source>
        <dbReference type="SAM" id="MobiDB-lite"/>
    </source>
</evidence>
<dbReference type="PROSITE" id="PS50011">
    <property type="entry name" value="PROTEIN_KINASE_DOM"/>
    <property type="match status" value="1"/>
</dbReference>
<feature type="compositionally biased region" description="Basic residues" evidence="12">
    <location>
        <begin position="217"/>
        <end position="227"/>
    </location>
</feature>
<dbReference type="Gene3D" id="1.10.510.10">
    <property type="entry name" value="Transferase(Phosphotransferase) domain 1"/>
    <property type="match status" value="2"/>
</dbReference>
<dbReference type="Gene3D" id="3.30.200.20">
    <property type="entry name" value="Phosphorylase Kinase, domain 1"/>
    <property type="match status" value="1"/>
</dbReference>
<feature type="domain" description="AGC-kinase C-terminal" evidence="14">
    <location>
        <begin position="349"/>
        <end position="412"/>
    </location>
</feature>
<dbReference type="PROSITE" id="PS00108">
    <property type="entry name" value="PROTEIN_KINASE_ST"/>
    <property type="match status" value="1"/>
</dbReference>
<dbReference type="InterPro" id="IPR000719">
    <property type="entry name" value="Prot_kinase_dom"/>
</dbReference>
<dbReference type="InterPro" id="IPR008271">
    <property type="entry name" value="Ser/Thr_kinase_AS"/>
</dbReference>
<dbReference type="SMART" id="SM00220">
    <property type="entry name" value="S_TKc"/>
    <property type="match status" value="1"/>
</dbReference>
<gene>
    <name evidence="15" type="ORF">SHERM_28719</name>
</gene>
<evidence type="ECO:0000256" key="5">
    <source>
        <dbReference type="ARBA" id="ARBA00022741"/>
    </source>
</evidence>
<evidence type="ECO:0000256" key="2">
    <source>
        <dbReference type="ARBA" id="ARBA00012513"/>
    </source>
</evidence>
<keyword evidence="3 11" id="KW-0723">Serine/threonine-protein kinase</keyword>
<dbReference type="Proteomes" id="UP001153555">
    <property type="component" value="Unassembled WGS sequence"/>
</dbReference>
<dbReference type="Pfam" id="PF00069">
    <property type="entry name" value="Pkinase"/>
    <property type="match status" value="2"/>
</dbReference>
<evidence type="ECO:0000256" key="9">
    <source>
        <dbReference type="ARBA" id="ARBA00048679"/>
    </source>
</evidence>
<evidence type="ECO:0000256" key="6">
    <source>
        <dbReference type="ARBA" id="ARBA00022777"/>
    </source>
</evidence>
<dbReference type="PROSITE" id="PS00107">
    <property type="entry name" value="PROTEIN_KINASE_ATP"/>
    <property type="match status" value="1"/>
</dbReference>